<protein>
    <recommendedName>
        <fullName evidence="4">Protein FAR1-RELATED SEQUENCE</fullName>
    </recommendedName>
</protein>
<evidence type="ECO:0000313" key="3">
    <source>
        <dbReference type="Proteomes" id="UP000027120"/>
    </source>
</evidence>
<dbReference type="EMBL" id="KK785300">
    <property type="protein sequence ID" value="KDO44479.1"/>
    <property type="molecule type" value="Genomic_DNA"/>
</dbReference>
<gene>
    <name evidence="2" type="ORF">CISIN_1g040860mg</name>
</gene>
<evidence type="ECO:0000313" key="2">
    <source>
        <dbReference type="EMBL" id="KDO44479.1"/>
    </source>
</evidence>
<accession>A0A067DNA3</accession>
<evidence type="ECO:0000256" key="1">
    <source>
        <dbReference type="SAM" id="MobiDB-lite"/>
    </source>
</evidence>
<sequence>MIDLPKRESIPLEHTYKPSTHESTTSKHNKGEAKHTSIYCTWFFSLSFESNHNHELVKLEERQFLKSGPKIPSAQGTVTKSMVNARIRASKSYSYLANEVGGAENLSFLRNDIRNFLEKDKDDMIESRDVQLSLNYLKQRQGEDQAKSK</sequence>
<feature type="region of interest" description="Disordered" evidence="1">
    <location>
        <begin position="1"/>
        <end position="30"/>
    </location>
</feature>
<dbReference type="Proteomes" id="UP000027120">
    <property type="component" value="Unassembled WGS sequence"/>
</dbReference>
<name>A0A067DNA3_CITSI</name>
<dbReference type="AlphaFoldDB" id="A0A067DNA3"/>
<evidence type="ECO:0008006" key="4">
    <source>
        <dbReference type="Google" id="ProtNLM"/>
    </source>
</evidence>
<organism evidence="2 3">
    <name type="scientific">Citrus sinensis</name>
    <name type="common">Sweet orange</name>
    <name type="synonym">Citrus aurantium var. sinensis</name>
    <dbReference type="NCBI Taxonomy" id="2711"/>
    <lineage>
        <taxon>Eukaryota</taxon>
        <taxon>Viridiplantae</taxon>
        <taxon>Streptophyta</taxon>
        <taxon>Embryophyta</taxon>
        <taxon>Tracheophyta</taxon>
        <taxon>Spermatophyta</taxon>
        <taxon>Magnoliopsida</taxon>
        <taxon>eudicotyledons</taxon>
        <taxon>Gunneridae</taxon>
        <taxon>Pentapetalae</taxon>
        <taxon>rosids</taxon>
        <taxon>malvids</taxon>
        <taxon>Sapindales</taxon>
        <taxon>Rutaceae</taxon>
        <taxon>Aurantioideae</taxon>
        <taxon>Citrus</taxon>
    </lineage>
</organism>
<proteinExistence type="predicted"/>
<dbReference type="PANTHER" id="PTHR47718">
    <property type="entry name" value="OS01G0519700 PROTEIN"/>
    <property type="match status" value="1"/>
</dbReference>
<reference evidence="2 3" key="1">
    <citation type="submission" date="2014-04" db="EMBL/GenBank/DDBJ databases">
        <authorList>
            <consortium name="International Citrus Genome Consortium"/>
            <person name="Gmitter F."/>
            <person name="Chen C."/>
            <person name="Farmerie W."/>
            <person name="Harkins T."/>
            <person name="Desany B."/>
            <person name="Mohiuddin M."/>
            <person name="Kodira C."/>
            <person name="Borodovsky M."/>
            <person name="Lomsadze A."/>
            <person name="Burns P."/>
            <person name="Jenkins J."/>
            <person name="Prochnik S."/>
            <person name="Shu S."/>
            <person name="Chapman J."/>
            <person name="Pitluck S."/>
            <person name="Schmutz J."/>
            <person name="Rokhsar D."/>
        </authorList>
    </citation>
    <scope>NUCLEOTIDE SEQUENCE</scope>
</reference>
<dbReference type="PANTHER" id="PTHR47718:SF17">
    <property type="entry name" value="PROTEIN FAR1-RELATED SEQUENCE 5-LIKE"/>
    <property type="match status" value="1"/>
</dbReference>
<feature type="compositionally biased region" description="Basic and acidic residues" evidence="1">
    <location>
        <begin position="1"/>
        <end position="20"/>
    </location>
</feature>
<keyword evidence="3" id="KW-1185">Reference proteome</keyword>